<protein>
    <recommendedName>
        <fullName evidence="2">DUF7702 domain-containing protein</fullName>
    </recommendedName>
</protein>
<feature type="transmembrane region" description="Helical" evidence="1">
    <location>
        <begin position="152"/>
        <end position="173"/>
    </location>
</feature>
<feature type="transmembrane region" description="Helical" evidence="1">
    <location>
        <begin position="111"/>
        <end position="132"/>
    </location>
</feature>
<feature type="transmembrane region" description="Helical" evidence="1">
    <location>
        <begin position="185"/>
        <end position="209"/>
    </location>
</feature>
<proteinExistence type="predicted"/>
<reference evidence="3 4" key="1">
    <citation type="submission" date="2016-04" db="EMBL/GenBank/DDBJ databases">
        <title>A degradative enzymes factory behind the ericoid mycorrhizal symbiosis.</title>
        <authorList>
            <consortium name="DOE Joint Genome Institute"/>
            <person name="Martino E."/>
            <person name="Morin E."/>
            <person name="Grelet G."/>
            <person name="Kuo A."/>
            <person name="Kohler A."/>
            <person name="Daghino S."/>
            <person name="Barry K."/>
            <person name="Choi C."/>
            <person name="Cichocki N."/>
            <person name="Clum A."/>
            <person name="Copeland A."/>
            <person name="Hainaut M."/>
            <person name="Haridas S."/>
            <person name="Labutti K."/>
            <person name="Lindquist E."/>
            <person name="Lipzen A."/>
            <person name="Khouja H.-R."/>
            <person name="Murat C."/>
            <person name="Ohm R."/>
            <person name="Olson A."/>
            <person name="Spatafora J."/>
            <person name="Veneault-Fourrey C."/>
            <person name="Henrissat B."/>
            <person name="Grigoriev I."/>
            <person name="Martin F."/>
            <person name="Perotto S."/>
        </authorList>
    </citation>
    <scope>NUCLEOTIDE SEQUENCE [LARGE SCALE GENOMIC DNA]</scope>
    <source>
        <strain evidence="3 4">F</strain>
    </source>
</reference>
<evidence type="ECO:0000259" key="2">
    <source>
        <dbReference type="Pfam" id="PF24800"/>
    </source>
</evidence>
<gene>
    <name evidence="3" type="ORF">L207DRAFT_506152</name>
</gene>
<keyword evidence="1" id="KW-0812">Transmembrane</keyword>
<sequence length="300" mass="33610">MPITNRNVLFIIECVFYVPATVFSLFLCIRHCCRGGRAQIPWIFLYLYCHLRVAEVVLGLATLGTSSVAVYATSILFSLIGFPCLLLTTYGLLNRAYINLAKNYPTRIKGWYVKLLQAPFTVSIILCARGASGSTTNASEGQGYQPQIVTQVGIGICTFGFVVMLILTGFMLRRQSHAEPNERRVLNTVIVSIPFLLIRMLYTALVTFWNKGLFKSYEGDVLVIGLMAVLPEMFVVVISMIEGFTLERLPKDVRKKKNRNCRRRNGGWPSAPEVLDDVSVTRTDSELGWKDLDNKSSDMA</sequence>
<dbReference type="AlphaFoldDB" id="A0A2J6S8N4"/>
<evidence type="ECO:0000313" key="4">
    <source>
        <dbReference type="Proteomes" id="UP000235786"/>
    </source>
</evidence>
<evidence type="ECO:0000256" key="1">
    <source>
        <dbReference type="SAM" id="Phobius"/>
    </source>
</evidence>
<keyword evidence="4" id="KW-1185">Reference proteome</keyword>
<dbReference type="InterPro" id="IPR056119">
    <property type="entry name" value="DUF7702"/>
</dbReference>
<dbReference type="Proteomes" id="UP000235786">
    <property type="component" value="Unassembled WGS sequence"/>
</dbReference>
<feature type="domain" description="DUF7702" evidence="2">
    <location>
        <begin position="3"/>
        <end position="248"/>
    </location>
</feature>
<feature type="transmembrane region" description="Helical" evidence="1">
    <location>
        <begin position="6"/>
        <end position="28"/>
    </location>
</feature>
<feature type="transmembrane region" description="Helical" evidence="1">
    <location>
        <begin position="40"/>
        <end position="63"/>
    </location>
</feature>
<organism evidence="3 4">
    <name type="scientific">Hyaloscypha variabilis (strain UAMH 11265 / GT02V1 / F)</name>
    <name type="common">Meliniomyces variabilis</name>
    <dbReference type="NCBI Taxonomy" id="1149755"/>
    <lineage>
        <taxon>Eukaryota</taxon>
        <taxon>Fungi</taxon>
        <taxon>Dikarya</taxon>
        <taxon>Ascomycota</taxon>
        <taxon>Pezizomycotina</taxon>
        <taxon>Leotiomycetes</taxon>
        <taxon>Helotiales</taxon>
        <taxon>Hyaloscyphaceae</taxon>
        <taxon>Hyaloscypha</taxon>
        <taxon>Hyaloscypha variabilis</taxon>
    </lineage>
</organism>
<dbReference type="OrthoDB" id="2560628at2759"/>
<evidence type="ECO:0000313" key="3">
    <source>
        <dbReference type="EMBL" id="PMD47116.1"/>
    </source>
</evidence>
<dbReference type="PANTHER" id="PTHR42109">
    <property type="entry name" value="UNPLACED GENOMIC SCAFFOLD UM_SCAF_CONTIG_1.265, WHOLE GENOME SHOTGUN SEQUENCE"/>
    <property type="match status" value="1"/>
</dbReference>
<feature type="transmembrane region" description="Helical" evidence="1">
    <location>
        <begin position="221"/>
        <end position="246"/>
    </location>
</feature>
<name>A0A2J6S8N4_HYAVF</name>
<feature type="transmembrane region" description="Helical" evidence="1">
    <location>
        <begin position="69"/>
        <end position="90"/>
    </location>
</feature>
<dbReference type="PANTHER" id="PTHR42109:SF2">
    <property type="entry name" value="INTEGRAL MEMBRANE PROTEIN"/>
    <property type="match status" value="1"/>
</dbReference>
<dbReference type="EMBL" id="KZ613938">
    <property type="protein sequence ID" value="PMD47116.1"/>
    <property type="molecule type" value="Genomic_DNA"/>
</dbReference>
<accession>A0A2J6S8N4</accession>
<dbReference type="Pfam" id="PF24800">
    <property type="entry name" value="DUF7702"/>
    <property type="match status" value="1"/>
</dbReference>
<keyword evidence="1" id="KW-0472">Membrane</keyword>
<keyword evidence="1" id="KW-1133">Transmembrane helix</keyword>